<keyword evidence="10 11" id="KW-0131">Cell cycle</keyword>
<dbReference type="PROSITE" id="PS00211">
    <property type="entry name" value="ABC_TRANSPORTER_1"/>
    <property type="match status" value="1"/>
</dbReference>
<keyword evidence="8 11" id="KW-0067">ATP-binding</keyword>
<comment type="subunit">
    <text evidence="11">Homodimer. Forms a membrane-associated complex with FtsX.</text>
</comment>
<dbReference type="FunFam" id="3.40.50.300:FF:000056">
    <property type="entry name" value="Cell division ATP-binding protein FtsE"/>
    <property type="match status" value="1"/>
</dbReference>
<evidence type="ECO:0000313" key="13">
    <source>
        <dbReference type="EMBL" id="OOG23077.1"/>
    </source>
</evidence>
<evidence type="ECO:0000256" key="4">
    <source>
        <dbReference type="ARBA" id="ARBA00020019"/>
    </source>
</evidence>
<feature type="domain" description="ABC transporter" evidence="12">
    <location>
        <begin position="2"/>
        <end position="228"/>
    </location>
</feature>
<comment type="caution">
    <text evidence="13">The sequence shown here is derived from an EMBL/GenBank/DDBJ whole genome shotgun (WGS) entry which is preliminary data.</text>
</comment>
<dbReference type="PANTHER" id="PTHR24220">
    <property type="entry name" value="IMPORT ATP-BINDING PROTEIN"/>
    <property type="match status" value="1"/>
</dbReference>
<dbReference type="RefSeq" id="WP_077279480.1">
    <property type="nucleotide sequence ID" value="NZ_MVBK01000078.1"/>
</dbReference>
<dbReference type="Pfam" id="PF00005">
    <property type="entry name" value="ABC_tran"/>
    <property type="match status" value="1"/>
</dbReference>
<dbReference type="SUPFAM" id="SSF52540">
    <property type="entry name" value="P-loop containing nucleoside triphosphate hydrolases"/>
    <property type="match status" value="1"/>
</dbReference>
<dbReference type="AlphaFoldDB" id="A0A1V3NDA1"/>
<protein>
    <recommendedName>
        <fullName evidence="4 11">Cell division ATP-binding protein FtsE</fullName>
    </recommendedName>
</protein>
<evidence type="ECO:0000313" key="14">
    <source>
        <dbReference type="Proteomes" id="UP000189462"/>
    </source>
</evidence>
<dbReference type="PROSITE" id="PS50893">
    <property type="entry name" value="ABC_TRANSPORTER_2"/>
    <property type="match status" value="1"/>
</dbReference>
<reference evidence="13 14" key="1">
    <citation type="submission" date="2017-02" db="EMBL/GenBank/DDBJ databases">
        <title>Genomic diversity within the haloalkaliphilic genus Thioalkalivibrio.</title>
        <authorList>
            <person name="Ahn A.-C."/>
            <person name="Meier-Kolthoff J."/>
            <person name="Overmars L."/>
            <person name="Richter M."/>
            <person name="Woyke T."/>
            <person name="Sorokin D.Y."/>
            <person name="Muyzer G."/>
        </authorList>
    </citation>
    <scope>NUCLEOTIDE SEQUENCE [LARGE SCALE GENOMIC DNA]</scope>
    <source>
        <strain evidence="13 14">ALJD</strain>
    </source>
</reference>
<dbReference type="Proteomes" id="UP000189462">
    <property type="component" value="Unassembled WGS sequence"/>
</dbReference>
<keyword evidence="7 11" id="KW-0547">Nucleotide-binding</keyword>
<comment type="similarity">
    <text evidence="3 11">Belongs to the ABC transporter superfamily.</text>
</comment>
<evidence type="ECO:0000256" key="6">
    <source>
        <dbReference type="ARBA" id="ARBA00022618"/>
    </source>
</evidence>
<dbReference type="EMBL" id="MVBK01000078">
    <property type="protein sequence ID" value="OOG23077.1"/>
    <property type="molecule type" value="Genomic_DNA"/>
</dbReference>
<gene>
    <name evidence="11" type="primary">ftsE</name>
    <name evidence="13" type="ORF">B1C78_12440</name>
</gene>
<keyword evidence="9 11" id="KW-0472">Membrane</keyword>
<dbReference type="GO" id="GO:0051301">
    <property type="term" value="P:cell division"/>
    <property type="evidence" value="ECO:0007669"/>
    <property type="project" value="UniProtKB-UniRule"/>
</dbReference>
<dbReference type="OrthoDB" id="66958at2"/>
<dbReference type="GO" id="GO:0005886">
    <property type="term" value="C:plasma membrane"/>
    <property type="evidence" value="ECO:0007669"/>
    <property type="project" value="UniProtKB-SubCell"/>
</dbReference>
<sequence length="230" mass="25286">MIQLQNVVKRYPGGQEALSQVSLRMDEGAMAFLTGHSGAGKSTLLKLIALIERPTRGQITVNGQLLNRLPKRKVPYFRRGIGIIFQDHHLLHDRTVFDNVALPLVILGYRQAEIARRVRAALDKVGLLHKERAQPVTLSSGEQQRVGIARAVVHKPAILLADEPTGNLDPDLSREIMNLFMQFNQVGVTTLIASHDLELISTLRKPILRLEAGKLLDTGAPPVAQAEAPA</sequence>
<dbReference type="NCBIfam" id="TIGR02673">
    <property type="entry name" value="FtsE"/>
    <property type="match status" value="1"/>
</dbReference>
<dbReference type="InterPro" id="IPR015854">
    <property type="entry name" value="ABC_transpr_LolD-like"/>
</dbReference>
<organism evidence="13 14">
    <name type="scientific">Thioalkalivibrio denitrificans</name>
    <dbReference type="NCBI Taxonomy" id="108003"/>
    <lineage>
        <taxon>Bacteria</taxon>
        <taxon>Pseudomonadati</taxon>
        <taxon>Pseudomonadota</taxon>
        <taxon>Gammaproteobacteria</taxon>
        <taxon>Chromatiales</taxon>
        <taxon>Ectothiorhodospiraceae</taxon>
        <taxon>Thioalkalivibrio</taxon>
    </lineage>
</organism>
<dbReference type="InterPro" id="IPR017871">
    <property type="entry name" value="ABC_transporter-like_CS"/>
</dbReference>
<evidence type="ECO:0000259" key="12">
    <source>
        <dbReference type="PROSITE" id="PS50893"/>
    </source>
</evidence>
<keyword evidence="5 11" id="KW-1003">Cell membrane</keyword>
<comment type="function">
    <text evidence="1">Part of the ABC transporter FtsEX involved in cellular division. Important for assembly or stability of the septal ring.</text>
</comment>
<name>A0A1V3NDA1_9GAMM</name>
<dbReference type="PANTHER" id="PTHR24220:SF470">
    <property type="entry name" value="CELL DIVISION ATP-BINDING PROTEIN FTSE"/>
    <property type="match status" value="1"/>
</dbReference>
<dbReference type="GO" id="GO:0022857">
    <property type="term" value="F:transmembrane transporter activity"/>
    <property type="evidence" value="ECO:0007669"/>
    <property type="project" value="TreeGrafter"/>
</dbReference>
<dbReference type="GO" id="GO:0016887">
    <property type="term" value="F:ATP hydrolysis activity"/>
    <property type="evidence" value="ECO:0007669"/>
    <property type="project" value="InterPro"/>
</dbReference>
<comment type="subcellular location">
    <subcellularLocation>
        <location evidence="11">Cell inner membrane</location>
        <topology evidence="11">Peripheral membrane protein</topology>
        <orientation evidence="11">Cytoplasmic side</orientation>
    </subcellularLocation>
    <subcellularLocation>
        <location evidence="2">Cell membrane</location>
        <topology evidence="2">Peripheral membrane protein</topology>
    </subcellularLocation>
</comment>
<accession>A0A1V3NDA1</accession>
<keyword evidence="14" id="KW-1185">Reference proteome</keyword>
<keyword evidence="6 11" id="KW-0132">Cell division</keyword>
<evidence type="ECO:0000256" key="3">
    <source>
        <dbReference type="ARBA" id="ARBA00005417"/>
    </source>
</evidence>
<evidence type="ECO:0000256" key="7">
    <source>
        <dbReference type="ARBA" id="ARBA00022741"/>
    </source>
</evidence>
<dbReference type="InterPro" id="IPR005286">
    <property type="entry name" value="Cell_div_FtsE"/>
</dbReference>
<evidence type="ECO:0000256" key="11">
    <source>
        <dbReference type="RuleBase" id="RU365094"/>
    </source>
</evidence>
<proteinExistence type="inferred from homology"/>
<dbReference type="SMART" id="SM00382">
    <property type="entry name" value="AAA"/>
    <property type="match status" value="1"/>
</dbReference>
<evidence type="ECO:0000256" key="8">
    <source>
        <dbReference type="ARBA" id="ARBA00022840"/>
    </source>
</evidence>
<dbReference type="Gene3D" id="3.40.50.300">
    <property type="entry name" value="P-loop containing nucleotide triphosphate hydrolases"/>
    <property type="match status" value="1"/>
</dbReference>
<evidence type="ECO:0000256" key="10">
    <source>
        <dbReference type="ARBA" id="ARBA00023306"/>
    </source>
</evidence>
<dbReference type="InterPro" id="IPR027417">
    <property type="entry name" value="P-loop_NTPase"/>
</dbReference>
<dbReference type="InterPro" id="IPR003439">
    <property type="entry name" value="ABC_transporter-like_ATP-bd"/>
</dbReference>
<evidence type="ECO:0000256" key="1">
    <source>
        <dbReference type="ARBA" id="ARBA00002579"/>
    </source>
</evidence>
<dbReference type="InterPro" id="IPR003593">
    <property type="entry name" value="AAA+_ATPase"/>
</dbReference>
<dbReference type="STRING" id="108003.B1C78_12440"/>
<evidence type="ECO:0000256" key="2">
    <source>
        <dbReference type="ARBA" id="ARBA00004202"/>
    </source>
</evidence>
<evidence type="ECO:0000256" key="5">
    <source>
        <dbReference type="ARBA" id="ARBA00022475"/>
    </source>
</evidence>
<dbReference type="GO" id="GO:0005524">
    <property type="term" value="F:ATP binding"/>
    <property type="evidence" value="ECO:0007669"/>
    <property type="project" value="UniProtKB-UniRule"/>
</dbReference>
<evidence type="ECO:0000256" key="9">
    <source>
        <dbReference type="ARBA" id="ARBA00023136"/>
    </source>
</evidence>